<organism evidence="2 3">
    <name type="scientific">Nonomuraea coxensis DSM 45129</name>
    <dbReference type="NCBI Taxonomy" id="1122611"/>
    <lineage>
        <taxon>Bacteria</taxon>
        <taxon>Bacillati</taxon>
        <taxon>Actinomycetota</taxon>
        <taxon>Actinomycetes</taxon>
        <taxon>Streptosporangiales</taxon>
        <taxon>Streptosporangiaceae</taxon>
        <taxon>Nonomuraea</taxon>
    </lineage>
</organism>
<evidence type="ECO:0000313" key="2">
    <source>
        <dbReference type="EMBL" id="QYC43675.1"/>
    </source>
</evidence>
<feature type="transmembrane region" description="Helical" evidence="1">
    <location>
        <begin position="20"/>
        <end position="37"/>
    </location>
</feature>
<accession>A0ABX8U7D4</accession>
<proteinExistence type="predicted"/>
<keyword evidence="1" id="KW-0812">Transmembrane</keyword>
<keyword evidence="3" id="KW-1185">Reference proteome</keyword>
<keyword evidence="1" id="KW-0472">Membrane</keyword>
<evidence type="ECO:0000256" key="1">
    <source>
        <dbReference type="SAM" id="Phobius"/>
    </source>
</evidence>
<keyword evidence="1" id="KW-1133">Transmembrane helix</keyword>
<protein>
    <submittedName>
        <fullName evidence="2">Uncharacterized protein</fullName>
    </submittedName>
</protein>
<name>A0ABX8U7D4_9ACTN</name>
<gene>
    <name evidence="2" type="ORF">Nocox_30455</name>
</gene>
<reference evidence="2 3" key="1">
    <citation type="journal article" date="2021" name="ACS Chem. Biol.">
        <title>Genomic-Led Discovery of a Novel Glycopeptide Antibiotic by Nonomuraea coxensis DSM 45129.</title>
        <authorList>
            <person name="Yushchuk O."/>
            <person name="Vior N.M."/>
            <person name="Andreo-Vidal A."/>
            <person name="Berini F."/>
            <person name="Ruckert C."/>
            <person name="Busche T."/>
            <person name="Binda E."/>
            <person name="Kalinowski J."/>
            <person name="Truman A.W."/>
            <person name="Marinelli F."/>
        </authorList>
    </citation>
    <scope>NUCLEOTIDE SEQUENCE [LARGE SCALE GENOMIC DNA]</scope>
    <source>
        <strain evidence="2 3">DSM 45129</strain>
    </source>
</reference>
<sequence length="47" mass="4954">MTSELPDTTPLAAHRPITQLAAAAHCAALGKLAALLAERGMRTRQVE</sequence>
<evidence type="ECO:0000313" key="3">
    <source>
        <dbReference type="Proteomes" id="UP000824681"/>
    </source>
</evidence>
<dbReference type="Proteomes" id="UP000824681">
    <property type="component" value="Chromosome"/>
</dbReference>
<dbReference type="EMBL" id="CP068985">
    <property type="protein sequence ID" value="QYC43675.1"/>
    <property type="molecule type" value="Genomic_DNA"/>
</dbReference>